<feature type="domain" description="DUF3502" evidence="3">
    <location>
        <begin position="447"/>
        <end position="519"/>
    </location>
</feature>
<organism evidence="4 5">
    <name type="scientific">Paenibacillus silvestris</name>
    <dbReference type="NCBI Taxonomy" id="2606219"/>
    <lineage>
        <taxon>Bacteria</taxon>
        <taxon>Bacillati</taxon>
        <taxon>Bacillota</taxon>
        <taxon>Bacilli</taxon>
        <taxon>Bacillales</taxon>
        <taxon>Paenibacillaceae</taxon>
        <taxon>Paenibacillus</taxon>
    </lineage>
</organism>
<dbReference type="SUPFAM" id="SSF53850">
    <property type="entry name" value="Periplasmic binding protein-like II"/>
    <property type="match status" value="1"/>
</dbReference>
<proteinExistence type="predicted"/>
<dbReference type="Proteomes" id="UP000481087">
    <property type="component" value="Unassembled WGS sequence"/>
</dbReference>
<dbReference type="Gene3D" id="3.40.190.10">
    <property type="entry name" value="Periplasmic binding protein-like II"/>
    <property type="match status" value="2"/>
</dbReference>
<accession>A0A6L8UYT0</accession>
<feature type="region of interest" description="Disordered" evidence="1">
    <location>
        <begin position="28"/>
        <end position="56"/>
    </location>
</feature>
<evidence type="ECO:0000313" key="4">
    <source>
        <dbReference type="EMBL" id="MZQ83225.1"/>
    </source>
</evidence>
<dbReference type="PROSITE" id="PS51257">
    <property type="entry name" value="PROKAR_LIPOPROTEIN"/>
    <property type="match status" value="1"/>
</dbReference>
<comment type="caution">
    <text evidence="4">The sequence shown here is derived from an EMBL/GenBank/DDBJ whole genome shotgun (WGS) entry which is preliminary data.</text>
</comment>
<protein>
    <submittedName>
        <fullName evidence="4">Extracellular solute-binding protein</fullName>
    </submittedName>
</protein>
<dbReference type="Pfam" id="PF12010">
    <property type="entry name" value="DUF3502"/>
    <property type="match status" value="1"/>
</dbReference>
<reference evidence="4 5" key="1">
    <citation type="submission" date="2019-12" db="EMBL/GenBank/DDBJ databases">
        <title>Paenibacillus sp. nov. sp. isolated from soil.</title>
        <authorList>
            <person name="Kim J."/>
            <person name="Jeong S.E."/>
            <person name="Jung H.S."/>
            <person name="Jeon C.O."/>
        </authorList>
    </citation>
    <scope>NUCLEOTIDE SEQUENCE [LARGE SCALE GENOMIC DNA]</scope>
    <source>
        <strain evidence="4 5">5J-6</strain>
    </source>
</reference>
<feature type="chain" id="PRO_5027039671" evidence="2">
    <location>
        <begin position="30"/>
        <end position="523"/>
    </location>
</feature>
<evidence type="ECO:0000259" key="3">
    <source>
        <dbReference type="Pfam" id="PF12010"/>
    </source>
</evidence>
<feature type="compositionally biased region" description="Polar residues" evidence="1">
    <location>
        <begin position="28"/>
        <end position="49"/>
    </location>
</feature>
<evidence type="ECO:0000256" key="2">
    <source>
        <dbReference type="SAM" id="SignalP"/>
    </source>
</evidence>
<dbReference type="AlphaFoldDB" id="A0A6L8UYT0"/>
<dbReference type="InterPro" id="IPR022627">
    <property type="entry name" value="DUF3502"/>
</dbReference>
<evidence type="ECO:0000313" key="5">
    <source>
        <dbReference type="Proteomes" id="UP000481087"/>
    </source>
</evidence>
<dbReference type="EMBL" id="WTUZ01000016">
    <property type="protein sequence ID" value="MZQ83225.1"/>
    <property type="molecule type" value="Genomic_DNA"/>
</dbReference>
<sequence length="523" mass="58004">MKMKSTRKVAGSVLSIVCAVSLISGCSSGKTGEPTATVSPAESTKSGAESPTPAKLDPVNLTLYRVGTPQPDEKAVVDAMNKITKEKINTTITLNTIDWGNYDDKMKVIISAGEDWDLTYTASWTNNFYNNVAKGAFLPLDDLLNKYGTHIKETIPAQFFDGARVNGKLYGITSYQIMATMKGFSIKKDLADKYKLDKTKIKSLRDLEPYLENVKQNELGIVPTTSGAPVSTELLSRMDTGLMYDTVTGDTANPLVINVKNNDFKIKNLYELPETLELAKMNRDWYNKGYIRKDAATIKDYKAEQKTGKYGMFAAGAVKPGNEGDTKGWAGYEVTDVQFSPSYVSNTSLISSLTAINQNSKNPERAMMYLDLLFADKELYQLLCVGIEGKHYKKVDDRTIEALPNGGYNPGTDWEVGSQFNMFLRPGQPKDVWEQTNKVNKEAIVSPLIGFVLNRDPIKTEMAQIDAIIKQYNSVTNSLLNFGTAEPEKVIAEINDKLKKAGLDKVTAEAQKQLDEWRKVNKK</sequence>
<keyword evidence="5" id="KW-1185">Reference proteome</keyword>
<name>A0A6L8UYT0_9BACL</name>
<keyword evidence="2" id="KW-0732">Signal</keyword>
<feature type="signal peptide" evidence="2">
    <location>
        <begin position="1"/>
        <end position="29"/>
    </location>
</feature>
<dbReference type="RefSeq" id="WP_161407421.1">
    <property type="nucleotide sequence ID" value="NZ_WTUZ01000016.1"/>
</dbReference>
<gene>
    <name evidence="4" type="ORF">GQF01_14005</name>
</gene>
<evidence type="ECO:0000256" key="1">
    <source>
        <dbReference type="SAM" id="MobiDB-lite"/>
    </source>
</evidence>